<dbReference type="InterPro" id="IPR011335">
    <property type="entry name" value="Restrct_endonuc-II-like"/>
</dbReference>
<accession>A0A1I3FN42</accession>
<keyword evidence="4" id="KW-0255">Endonuclease</keyword>
<sequence length="155" mass="17428">MCHAATRAPDRVASASAPTPARVQSTGDNFPRQRGSKLVGAAFEAHALVFLQHQRLRFVARNVVCRGGEIDLVMRDRDDTLVFVEVRARAQRRYGGAAASVGWHKRQRLLRAAQFFLATRLVHQNGEMPACRFDVVAFEAGRLIWLRDAFRADDR</sequence>
<evidence type="ECO:0000313" key="5">
    <source>
        <dbReference type="Proteomes" id="UP000199548"/>
    </source>
</evidence>
<evidence type="ECO:0000313" key="4">
    <source>
        <dbReference type="EMBL" id="SFI12576.1"/>
    </source>
</evidence>
<dbReference type="PANTHER" id="PTHR34039:SF1">
    <property type="entry name" value="UPF0102 PROTEIN YRAN"/>
    <property type="match status" value="1"/>
</dbReference>
<evidence type="ECO:0000256" key="3">
    <source>
        <dbReference type="SAM" id="MobiDB-lite"/>
    </source>
</evidence>
<dbReference type="GO" id="GO:0003676">
    <property type="term" value="F:nucleic acid binding"/>
    <property type="evidence" value="ECO:0007669"/>
    <property type="project" value="InterPro"/>
</dbReference>
<keyword evidence="4" id="KW-0540">Nuclease</keyword>
<proteinExistence type="inferred from homology"/>
<reference evidence="4 5" key="1">
    <citation type="submission" date="2016-10" db="EMBL/GenBank/DDBJ databases">
        <authorList>
            <person name="de Groot N.N."/>
        </authorList>
    </citation>
    <scope>NUCLEOTIDE SEQUENCE [LARGE SCALE GENOMIC DNA]</scope>
    <source>
        <strain evidence="4 5">LMG 23650</strain>
    </source>
</reference>
<comment type="similarity">
    <text evidence="1 2">Belongs to the UPF0102 family.</text>
</comment>
<dbReference type="HAMAP" id="MF_00048">
    <property type="entry name" value="UPF0102"/>
    <property type="match status" value="1"/>
</dbReference>
<dbReference type="STRING" id="420953.SAMN05192543_10214"/>
<dbReference type="Gene3D" id="3.40.1350.10">
    <property type="match status" value="1"/>
</dbReference>
<dbReference type="AlphaFoldDB" id="A0A1I3FN42"/>
<protein>
    <recommendedName>
        <fullName evidence="2">UPF0102 protein SAMN05192543_10214</fullName>
    </recommendedName>
</protein>
<dbReference type="NCBIfam" id="NF009150">
    <property type="entry name" value="PRK12497.1-3"/>
    <property type="match status" value="1"/>
</dbReference>
<evidence type="ECO:0000256" key="2">
    <source>
        <dbReference type="HAMAP-Rule" id="MF_00048"/>
    </source>
</evidence>
<feature type="region of interest" description="Disordered" evidence="3">
    <location>
        <begin position="1"/>
        <end position="31"/>
    </location>
</feature>
<dbReference type="GO" id="GO:0004519">
    <property type="term" value="F:endonuclease activity"/>
    <property type="evidence" value="ECO:0007669"/>
    <property type="project" value="UniProtKB-KW"/>
</dbReference>
<dbReference type="PANTHER" id="PTHR34039">
    <property type="entry name" value="UPF0102 PROTEIN YRAN"/>
    <property type="match status" value="1"/>
</dbReference>
<keyword evidence="4" id="KW-0378">Hydrolase</keyword>
<name>A0A1I3FN42_9BURK</name>
<dbReference type="InterPro" id="IPR003509">
    <property type="entry name" value="UPF0102_YraN-like"/>
</dbReference>
<dbReference type="Proteomes" id="UP000199548">
    <property type="component" value="Unassembled WGS sequence"/>
</dbReference>
<keyword evidence="5" id="KW-1185">Reference proteome</keyword>
<evidence type="ECO:0000256" key="1">
    <source>
        <dbReference type="ARBA" id="ARBA00006738"/>
    </source>
</evidence>
<dbReference type="InterPro" id="IPR011856">
    <property type="entry name" value="tRNA_endonuc-like_dom_sf"/>
</dbReference>
<organism evidence="4 5">
    <name type="scientific">Paraburkholderia megapolitana</name>
    <dbReference type="NCBI Taxonomy" id="420953"/>
    <lineage>
        <taxon>Bacteria</taxon>
        <taxon>Pseudomonadati</taxon>
        <taxon>Pseudomonadota</taxon>
        <taxon>Betaproteobacteria</taxon>
        <taxon>Burkholderiales</taxon>
        <taxon>Burkholderiaceae</taxon>
        <taxon>Paraburkholderia</taxon>
    </lineage>
</organism>
<dbReference type="Pfam" id="PF02021">
    <property type="entry name" value="UPF0102"/>
    <property type="match status" value="1"/>
</dbReference>
<dbReference type="SUPFAM" id="SSF52980">
    <property type="entry name" value="Restriction endonuclease-like"/>
    <property type="match status" value="1"/>
</dbReference>
<dbReference type="EMBL" id="FOQU01000002">
    <property type="protein sequence ID" value="SFI12576.1"/>
    <property type="molecule type" value="Genomic_DNA"/>
</dbReference>
<gene>
    <name evidence="4" type="ORF">SAMN05192543_10214</name>
</gene>
<dbReference type="NCBIfam" id="TIGR00252">
    <property type="entry name" value="YraN family protein"/>
    <property type="match status" value="1"/>
</dbReference>